<protein>
    <submittedName>
        <fullName evidence="3">Uncharacterized protein</fullName>
    </submittedName>
</protein>
<keyword evidence="2" id="KW-1133">Transmembrane helix</keyword>
<feature type="coiled-coil region" evidence="1">
    <location>
        <begin position="348"/>
        <end position="389"/>
    </location>
</feature>
<name>A0A1G2D989_9BACT</name>
<evidence type="ECO:0000256" key="1">
    <source>
        <dbReference type="SAM" id="Coils"/>
    </source>
</evidence>
<proteinExistence type="predicted"/>
<dbReference type="EMBL" id="MHLN01000043">
    <property type="protein sequence ID" value="OGZ10176.1"/>
    <property type="molecule type" value="Genomic_DNA"/>
</dbReference>
<dbReference type="Proteomes" id="UP000178099">
    <property type="component" value="Unassembled WGS sequence"/>
</dbReference>
<dbReference type="AlphaFoldDB" id="A0A1G2D989"/>
<evidence type="ECO:0000313" key="4">
    <source>
        <dbReference type="Proteomes" id="UP000178099"/>
    </source>
</evidence>
<keyword evidence="1" id="KW-0175">Coiled coil</keyword>
<evidence type="ECO:0000256" key="2">
    <source>
        <dbReference type="SAM" id="Phobius"/>
    </source>
</evidence>
<accession>A0A1G2D989</accession>
<gene>
    <name evidence="3" type="ORF">A3D67_03465</name>
</gene>
<keyword evidence="2" id="KW-0812">Transmembrane</keyword>
<feature type="transmembrane region" description="Helical" evidence="2">
    <location>
        <begin position="20"/>
        <end position="42"/>
    </location>
</feature>
<sequence>MNTGYPNPVRERGDNASNDISALIPGSVKFVEACIMAGALWYQGNLLWQVARDFVAPGNEPLMYAFTVTVLALIASVDFLVLRGFINLHYRTPWTGYLFCAVALILLPVFVLEVGRLNIVQNGTPLASVIAADFAKSVDPGVRAIEQTMRSEKDRDGSTRALIVAAIDAESKGIVRGDIEQQLADRGVVFRFSGHVGTSTKFQTTQNIQLQMEREITQSERTRDANRQILSGIRQDMIALASTPITKDNYSAVVRQQSQIAARLKELGALYSVDASLFAFRPVDSLFAVSVASAFSLSATSLLLWGIAVGTTFGGIVLALLTNAVVISHRLTEHGGLMGADVELTHIRRQIERREEQAQRQIDLAKEIVARAEKEAEEIRGNAEIEAEQIRWAGRKKPQAG</sequence>
<feature type="transmembrane region" description="Helical" evidence="2">
    <location>
        <begin position="62"/>
        <end position="82"/>
    </location>
</feature>
<reference evidence="3 4" key="1">
    <citation type="journal article" date="2016" name="Nat. Commun.">
        <title>Thousands of microbial genomes shed light on interconnected biogeochemical processes in an aquifer system.</title>
        <authorList>
            <person name="Anantharaman K."/>
            <person name="Brown C.T."/>
            <person name="Hug L.A."/>
            <person name="Sharon I."/>
            <person name="Castelle C.J."/>
            <person name="Probst A.J."/>
            <person name="Thomas B.C."/>
            <person name="Singh A."/>
            <person name="Wilkins M.J."/>
            <person name="Karaoz U."/>
            <person name="Brodie E.L."/>
            <person name="Williams K.H."/>
            <person name="Hubbard S.S."/>
            <person name="Banfield J.F."/>
        </authorList>
    </citation>
    <scope>NUCLEOTIDE SEQUENCE [LARGE SCALE GENOMIC DNA]</scope>
</reference>
<evidence type="ECO:0000313" key="3">
    <source>
        <dbReference type="EMBL" id="OGZ10176.1"/>
    </source>
</evidence>
<comment type="caution">
    <text evidence="3">The sequence shown here is derived from an EMBL/GenBank/DDBJ whole genome shotgun (WGS) entry which is preliminary data.</text>
</comment>
<organism evidence="3 4">
    <name type="scientific">Candidatus Lloydbacteria bacterium RIFCSPHIGHO2_02_FULL_51_22</name>
    <dbReference type="NCBI Taxonomy" id="1798663"/>
    <lineage>
        <taxon>Bacteria</taxon>
        <taxon>Candidatus Lloydiibacteriota</taxon>
    </lineage>
</organism>
<keyword evidence="2" id="KW-0472">Membrane</keyword>
<feature type="transmembrane region" description="Helical" evidence="2">
    <location>
        <begin position="94"/>
        <end position="112"/>
    </location>
</feature>
<feature type="transmembrane region" description="Helical" evidence="2">
    <location>
        <begin position="302"/>
        <end position="321"/>
    </location>
</feature>